<protein>
    <recommendedName>
        <fullName evidence="1">DUF4439 domain-containing protein</fullName>
    </recommendedName>
</protein>
<dbReference type="eggNOG" id="ENOG5033HJF">
    <property type="taxonomic scope" value="Bacteria"/>
</dbReference>
<dbReference type="InterPro" id="IPR009078">
    <property type="entry name" value="Ferritin-like_SF"/>
</dbReference>
<dbReference type="AlphaFoldDB" id="A0A1I4WBJ6"/>
<dbReference type="Pfam" id="PF14530">
    <property type="entry name" value="DUF4439"/>
    <property type="match status" value="1"/>
</dbReference>
<evidence type="ECO:0000259" key="1">
    <source>
        <dbReference type="Pfam" id="PF14530"/>
    </source>
</evidence>
<dbReference type="InParanoid" id="A0A1I4WBJ6"/>
<dbReference type="PROSITE" id="PS51318">
    <property type="entry name" value="TAT"/>
    <property type="match status" value="1"/>
</dbReference>
<dbReference type="SUPFAM" id="SSF47240">
    <property type="entry name" value="Ferritin-like"/>
    <property type="match status" value="1"/>
</dbReference>
<dbReference type="InterPro" id="IPR029447">
    <property type="entry name" value="DUF4439"/>
</dbReference>
<organism evidence="2 3">
    <name type="scientific">Actinomadura madurae</name>
    <dbReference type="NCBI Taxonomy" id="1993"/>
    <lineage>
        <taxon>Bacteria</taxon>
        <taxon>Bacillati</taxon>
        <taxon>Actinomycetota</taxon>
        <taxon>Actinomycetes</taxon>
        <taxon>Streptosporangiales</taxon>
        <taxon>Thermomonosporaceae</taxon>
        <taxon>Actinomadura</taxon>
    </lineage>
</organism>
<gene>
    <name evidence="2" type="ORF">SAMN04489713_101271</name>
</gene>
<dbReference type="EMBL" id="FOVH01000001">
    <property type="protein sequence ID" value="SFN11154.1"/>
    <property type="molecule type" value="Genomic_DNA"/>
</dbReference>
<evidence type="ECO:0000313" key="3">
    <source>
        <dbReference type="Proteomes" id="UP000183413"/>
    </source>
</evidence>
<reference evidence="2 3" key="1">
    <citation type="submission" date="2016-10" db="EMBL/GenBank/DDBJ databases">
        <authorList>
            <person name="de Groot N.N."/>
        </authorList>
    </citation>
    <scope>NUCLEOTIDE SEQUENCE [LARGE SCALE GENOMIC DNA]</scope>
    <source>
        <strain evidence="2 3">DSM 43067</strain>
    </source>
</reference>
<feature type="domain" description="DUF4439" evidence="1">
    <location>
        <begin position="184"/>
        <end position="316"/>
    </location>
</feature>
<dbReference type="RefSeq" id="WP_244938936.1">
    <property type="nucleotide sequence ID" value="NZ_CP083237.1"/>
</dbReference>
<dbReference type="InterPro" id="IPR012347">
    <property type="entry name" value="Ferritin-like"/>
</dbReference>
<dbReference type="InterPro" id="IPR006311">
    <property type="entry name" value="TAT_signal"/>
</dbReference>
<proteinExistence type="predicted"/>
<accession>A0A1I4WBJ6</accession>
<keyword evidence="3" id="KW-1185">Reference proteome</keyword>
<sequence length="328" mass="33361">MPEAVPPLPGNLSRRALLGRAPLLGGAAMIAMPWLAGCAAEAAPRGDVPLLVGAIASEQNLIAAYESARSADASLAGRLDPVLARHRSHLAVLKRHYVPGSGDRADEGGAIPPPGAAPVPAGARGLAALRGLEERAARARAAEAAKTGPALAQLLASIGACEAGHAMAVRGEPPPVRSTTDAEAAREALAAEHAAVYGYGVLGSRLRGTLRQTAKERWNAHRAQRDTLASILSIKRVAAAPAYRLPVKVTSARAAAQLAAALEDGLAPAYVGLAGASSPDLRAFAADGAQRAVAWSARWRARAGLAAPAHAFPGLPDAALSPRPEPGE</sequence>
<evidence type="ECO:0000313" key="2">
    <source>
        <dbReference type="EMBL" id="SFN11154.1"/>
    </source>
</evidence>
<dbReference type="STRING" id="1993.SAMN04489713_101271"/>
<dbReference type="Proteomes" id="UP000183413">
    <property type="component" value="Unassembled WGS sequence"/>
</dbReference>
<dbReference type="Gene3D" id="1.20.1260.10">
    <property type="match status" value="1"/>
</dbReference>
<name>A0A1I4WBJ6_9ACTN</name>
<dbReference type="GeneID" id="99656112"/>